<reference evidence="3 4" key="1">
    <citation type="submission" date="2021-01" db="EMBL/GenBank/DDBJ databases">
        <title>Whole genome shotgun sequence of Catellatospora coxensis NBRC 107359.</title>
        <authorList>
            <person name="Komaki H."/>
            <person name="Tamura T."/>
        </authorList>
    </citation>
    <scope>NUCLEOTIDE SEQUENCE [LARGE SCALE GENOMIC DNA]</scope>
    <source>
        <strain evidence="3 4">NBRC 107359</strain>
    </source>
</reference>
<dbReference type="InterPro" id="IPR027417">
    <property type="entry name" value="P-loop_NTPase"/>
</dbReference>
<name>A0A8J3P5Q6_9ACTN</name>
<evidence type="ECO:0000259" key="2">
    <source>
        <dbReference type="Pfam" id="PF25199"/>
    </source>
</evidence>
<keyword evidence="4" id="KW-1185">Reference proteome</keyword>
<evidence type="ECO:0000313" key="4">
    <source>
        <dbReference type="Proteomes" id="UP000630887"/>
    </source>
</evidence>
<dbReference type="PANTHER" id="PTHR19959">
    <property type="entry name" value="KINESIN LIGHT CHAIN"/>
    <property type="match status" value="1"/>
</dbReference>
<organism evidence="3 4">
    <name type="scientific">Catellatospora coxensis</name>
    <dbReference type="NCBI Taxonomy" id="310354"/>
    <lineage>
        <taxon>Bacteria</taxon>
        <taxon>Bacillati</taxon>
        <taxon>Actinomycetota</taxon>
        <taxon>Actinomycetes</taxon>
        <taxon>Micromonosporales</taxon>
        <taxon>Micromonosporaceae</taxon>
        <taxon>Catellatospora</taxon>
    </lineage>
</organism>
<accession>A0A8J3P5Q6</accession>
<protein>
    <recommendedName>
        <fullName evidence="2">Novel STAND NTPase 5 domain-containing protein</fullName>
    </recommendedName>
</protein>
<dbReference type="Proteomes" id="UP000630887">
    <property type="component" value="Unassembled WGS sequence"/>
</dbReference>
<evidence type="ECO:0000256" key="1">
    <source>
        <dbReference type="SAM" id="MobiDB-lite"/>
    </source>
</evidence>
<dbReference type="AlphaFoldDB" id="A0A8J3P5Q6"/>
<dbReference type="Gene3D" id="1.25.40.10">
    <property type="entry name" value="Tetratricopeptide repeat domain"/>
    <property type="match status" value="2"/>
</dbReference>
<sequence length="1029" mass="110544">MTDLARVCEIYAAQQGTTSMRCASGTLMPGGLVITAAHAVGPVGSAVSVRRLHEHELHPGTVIWSRNDHAVDAALIRVPDAIDPGDLAALRWGQLVCGAGTVRVEAVGFPSSTVDPDDGARDTEHLAGTVRQSASAKSGRLDIAADKPPDDWFGMSGAGLFCNERFVGVIARANPHFPQTRVSGVHLATLADDPEFAALAWPGEMKSRPGLEPAELVSLQQPVEPPLSPASLLRADAAVVPFSGQEDLIERLHGWCTEPLPKSAFLITGTAGRGKTRTARHFADQMRRAGWATVVLATSTLEPEAVQQLASVHQPLLLVIDFAEHRSEQMAVLGKALNERTHATPLRVLLLARRAGEWRTQLPAGLGFAISATTHNHRELRTLDTPEERRVAFAQAVRSFAAGLHRLSERGGIAPRDWDIIAAAVQTPHLPGPMTALDVQLTALVSLLRAGGPTDGDDVVTEARDLLSNHEAEYWQRIAARHGLHLHSDTQEVAVAAACLLPAADRDQAIAILGRVPEIEELTQDRKGAVAAWLEDLYPSSADFWGGLRPDLLAEHLVAKALGRNTKILPVLLAQVDQRQARQAMTMLAAAAGPRAFLQDQISAVMATHPRSLATAAVQVALEAADPKPLRRALSSLVAAQGNDLALMQLLYHCIPNRTEVHSKLAADIAGHVVAGLQRRAPRRARSPLAFLSARTQESEASLARAIDSHAVRLAALGRGKEALAKARQAVAISQRLARANANSYLGTYAMTLNNLSNCLYDLGLQAEGLEVSRQAVTAYRQLLPPLPTQLSSEDDHSLFAGLATALNNLSTALGAQESLIAASESVVICRLLVAASDTYTADLARSLNSLSSSLNGLGAFSEAADSVKEAVKLYRPLADTLPDSYLPSLAASYNNLTLCLVALGNRGAALAASKQAVKRYQRLTTRRPGAYVAELARSLCTESDCFAEWSQPTQAYQSIHDAVHIYRRLVVDGQGDHRQNLKRSLYTLADRARQIGRHREADQAELEAREYASIDKEGPSQRDTRPPL</sequence>
<dbReference type="EMBL" id="BONI01000010">
    <property type="protein sequence ID" value="GIG05013.1"/>
    <property type="molecule type" value="Genomic_DNA"/>
</dbReference>
<feature type="region of interest" description="Disordered" evidence="1">
    <location>
        <begin position="1001"/>
        <end position="1029"/>
    </location>
</feature>
<feature type="domain" description="Novel STAND NTPase 5" evidence="2">
    <location>
        <begin position="240"/>
        <end position="360"/>
    </location>
</feature>
<dbReference type="SUPFAM" id="SSF52540">
    <property type="entry name" value="P-loop containing nucleoside triphosphate hydrolases"/>
    <property type="match status" value="1"/>
</dbReference>
<gene>
    <name evidence="3" type="ORF">Cco03nite_17130</name>
</gene>
<dbReference type="InterPro" id="IPR009003">
    <property type="entry name" value="Peptidase_S1_PA"/>
</dbReference>
<dbReference type="Gene3D" id="3.40.50.300">
    <property type="entry name" value="P-loop containing nucleotide triphosphate hydrolases"/>
    <property type="match status" value="1"/>
</dbReference>
<dbReference type="InterPro" id="IPR057574">
    <property type="entry name" value="nSTAND_NTPase5_dom"/>
</dbReference>
<dbReference type="SUPFAM" id="SSF48452">
    <property type="entry name" value="TPR-like"/>
    <property type="match status" value="2"/>
</dbReference>
<dbReference type="RefSeq" id="WP_203690750.1">
    <property type="nucleotide sequence ID" value="NZ_BAAALC010000019.1"/>
</dbReference>
<dbReference type="Pfam" id="PF25199">
    <property type="entry name" value="nSTAND_NTPase5"/>
    <property type="match status" value="1"/>
</dbReference>
<comment type="caution">
    <text evidence="3">The sequence shown here is derived from an EMBL/GenBank/DDBJ whole genome shotgun (WGS) entry which is preliminary data.</text>
</comment>
<evidence type="ECO:0000313" key="3">
    <source>
        <dbReference type="EMBL" id="GIG05013.1"/>
    </source>
</evidence>
<dbReference type="PANTHER" id="PTHR19959:SF119">
    <property type="entry name" value="FUNGAL LIPASE-LIKE DOMAIN-CONTAINING PROTEIN"/>
    <property type="match status" value="1"/>
</dbReference>
<dbReference type="InterPro" id="IPR011990">
    <property type="entry name" value="TPR-like_helical_dom_sf"/>
</dbReference>
<dbReference type="SUPFAM" id="SSF50494">
    <property type="entry name" value="Trypsin-like serine proteases"/>
    <property type="match status" value="1"/>
</dbReference>
<proteinExistence type="predicted"/>